<feature type="domain" description="N-acetyltransferase" evidence="1">
    <location>
        <begin position="128"/>
        <end position="195"/>
    </location>
</feature>
<dbReference type="EMBL" id="CP028324">
    <property type="protein sequence ID" value="AVR95578.1"/>
    <property type="molecule type" value="Genomic_DNA"/>
</dbReference>
<evidence type="ECO:0000313" key="2">
    <source>
        <dbReference type="EMBL" id="AVR95578.1"/>
    </source>
</evidence>
<reference evidence="2 3" key="1">
    <citation type="submission" date="2018-03" db="EMBL/GenBank/DDBJ databases">
        <title>Massilia armeniaca sp. nov., isolated from desert soil.</title>
        <authorList>
            <person name="Huang H."/>
            <person name="Ren M."/>
        </authorList>
    </citation>
    <scope>NUCLEOTIDE SEQUENCE [LARGE SCALE GENOMIC DNA]</scope>
    <source>
        <strain evidence="2 3">ZMN-3</strain>
    </source>
</reference>
<dbReference type="Pfam" id="PF13508">
    <property type="entry name" value="Acetyltransf_7"/>
    <property type="match status" value="1"/>
</dbReference>
<dbReference type="OrthoDB" id="4966223at2"/>
<keyword evidence="3" id="KW-1185">Reference proteome</keyword>
<dbReference type="RefSeq" id="WP_107140929.1">
    <property type="nucleotide sequence ID" value="NZ_CP028324.1"/>
</dbReference>
<dbReference type="KEGG" id="masz:C9I28_07435"/>
<gene>
    <name evidence="2" type="ORF">C9I28_07435</name>
</gene>
<accession>A0A2R4C7Q2</accession>
<organism evidence="2 3">
    <name type="scientific">Pseudoduganella armeniaca</name>
    <dbReference type="NCBI Taxonomy" id="2072590"/>
    <lineage>
        <taxon>Bacteria</taxon>
        <taxon>Pseudomonadati</taxon>
        <taxon>Pseudomonadota</taxon>
        <taxon>Betaproteobacteria</taxon>
        <taxon>Burkholderiales</taxon>
        <taxon>Oxalobacteraceae</taxon>
        <taxon>Telluria group</taxon>
        <taxon>Pseudoduganella</taxon>
    </lineage>
</organism>
<dbReference type="Gene3D" id="3.40.630.30">
    <property type="match status" value="1"/>
</dbReference>
<protein>
    <submittedName>
        <fullName evidence="2">GNAT family N-acetyltransferase</fullName>
    </submittedName>
</protein>
<dbReference type="AlphaFoldDB" id="A0A2R4C7Q2"/>
<name>A0A2R4C7Q2_9BURK</name>
<evidence type="ECO:0000313" key="3">
    <source>
        <dbReference type="Proteomes" id="UP000240505"/>
    </source>
</evidence>
<evidence type="ECO:0000259" key="1">
    <source>
        <dbReference type="Pfam" id="PF13508"/>
    </source>
</evidence>
<dbReference type="InterPro" id="IPR000182">
    <property type="entry name" value="GNAT_dom"/>
</dbReference>
<dbReference type="GO" id="GO:0016740">
    <property type="term" value="F:transferase activity"/>
    <property type="evidence" value="ECO:0007669"/>
    <property type="project" value="UniProtKB-KW"/>
</dbReference>
<dbReference type="SUPFAM" id="SSF55729">
    <property type="entry name" value="Acyl-CoA N-acyltransferases (Nat)"/>
    <property type="match status" value="1"/>
</dbReference>
<dbReference type="Proteomes" id="UP000240505">
    <property type="component" value="Chromosome"/>
</dbReference>
<keyword evidence="2" id="KW-0808">Transferase</keyword>
<dbReference type="InterPro" id="IPR016181">
    <property type="entry name" value="Acyl_CoA_acyltransferase"/>
</dbReference>
<sequence length="209" mass="22587">MTVASQLIGSWLRARSICHGLPAPVPDHGGWRLDTARPGELRRHVFGAACDGLRELGESIDIPEVFLKLCGSGDELLALLPPRWRLDEPRYVMVPGDWPVAAPLAPEYTLRLTRAGAVTTVRIVTAAGAVAATGHAAEWAGVFVYDRIETAPTHRRRGLGACVMHALRQARLDAGTTEILVATAAGQALYRSLGWNTISDYSTAFLDPR</sequence>
<proteinExistence type="predicted"/>